<evidence type="ECO:0000313" key="2">
    <source>
        <dbReference type="Proteomes" id="UP000278081"/>
    </source>
</evidence>
<dbReference type="Proteomes" id="UP000278081">
    <property type="component" value="Unassembled WGS sequence"/>
</dbReference>
<organism evidence="1 2">
    <name type="scientific">Rhizobium chutanense</name>
    <dbReference type="NCBI Taxonomy" id="2035448"/>
    <lineage>
        <taxon>Bacteria</taxon>
        <taxon>Pseudomonadati</taxon>
        <taxon>Pseudomonadota</taxon>
        <taxon>Alphaproteobacteria</taxon>
        <taxon>Hyphomicrobiales</taxon>
        <taxon>Rhizobiaceae</taxon>
        <taxon>Rhizobium/Agrobacterium group</taxon>
        <taxon>Rhizobium</taxon>
    </lineage>
</organism>
<comment type="caution">
    <text evidence="1">The sequence shown here is derived from an EMBL/GenBank/DDBJ whole genome shotgun (WGS) entry which is preliminary data.</text>
</comment>
<sequence>MSPDFAPQATHLKDVLRSLRYTLRRGRDTVKETAPRRLPAPASEIALSALGEIEVIARNVDQLACKLAHSVLEDSAKLKSFREVIASSRPQYEFSVAFYETMKLVLSHLGAKRTLINQSAALRAFVRTAASQDVYQLAAQLTLHLADEGLITIDQLEDRSPVARPEIIVVAVFAGMLSLLAESDDVGRGVIIVAASDMAVALREKILDLYREKDGPALAALFQRCAGHV</sequence>
<proteinExistence type="predicted"/>
<accession>A0A3S0S1S3</accession>
<name>A0A3S0S1S3_9HYPH</name>
<dbReference type="OrthoDB" id="8400972at2"/>
<dbReference type="RefSeq" id="WP_126909273.1">
    <property type="nucleotide sequence ID" value="NZ_ML133757.1"/>
</dbReference>
<reference evidence="1 2" key="1">
    <citation type="submission" date="2018-11" db="EMBL/GenBank/DDBJ databases">
        <title>Rhizobium chutanense sp. nov., isolated from root nodules of Phaseolus vulgaris in China.</title>
        <authorList>
            <person name="Huo Y."/>
        </authorList>
    </citation>
    <scope>NUCLEOTIDE SEQUENCE [LARGE SCALE GENOMIC DNA]</scope>
    <source>
        <strain evidence="1 2">C16</strain>
    </source>
</reference>
<protein>
    <submittedName>
        <fullName evidence="1">Uncharacterized protein</fullName>
    </submittedName>
</protein>
<dbReference type="AlphaFoldDB" id="A0A3S0S1S3"/>
<evidence type="ECO:0000313" key="1">
    <source>
        <dbReference type="EMBL" id="RUM06028.1"/>
    </source>
</evidence>
<gene>
    <name evidence="1" type="ORF">EFR84_13200</name>
</gene>
<dbReference type="EMBL" id="RJTJ01000010">
    <property type="protein sequence ID" value="RUM06028.1"/>
    <property type="molecule type" value="Genomic_DNA"/>
</dbReference>